<dbReference type="AlphaFoldDB" id="A0A2A6M7C6"/>
<proteinExistence type="predicted"/>
<dbReference type="Proteomes" id="UP000220353">
    <property type="component" value="Unassembled WGS sequence"/>
</dbReference>
<accession>A0A2A6M7C6</accession>
<organism evidence="1 2">
    <name type="scientific">Rhizobium fredii</name>
    <name type="common">Sinorhizobium fredii</name>
    <dbReference type="NCBI Taxonomy" id="380"/>
    <lineage>
        <taxon>Bacteria</taxon>
        <taxon>Pseudomonadati</taxon>
        <taxon>Pseudomonadota</taxon>
        <taxon>Alphaproteobacteria</taxon>
        <taxon>Hyphomicrobiales</taxon>
        <taxon>Rhizobiaceae</taxon>
        <taxon>Sinorhizobium/Ensifer group</taxon>
        <taxon>Sinorhizobium</taxon>
    </lineage>
</organism>
<evidence type="ECO:0000313" key="2">
    <source>
        <dbReference type="Proteomes" id="UP000220353"/>
    </source>
</evidence>
<gene>
    <name evidence="1" type="ORF">CO661_01980</name>
</gene>
<reference evidence="1 2" key="1">
    <citation type="submission" date="2017-09" db="EMBL/GenBank/DDBJ databases">
        <title>Comparative genomics of rhizobia isolated from Phaseolus vulgaris in China.</title>
        <authorList>
            <person name="Tong W."/>
        </authorList>
    </citation>
    <scope>NUCLEOTIDE SEQUENCE [LARGE SCALE GENOMIC DNA]</scope>
    <source>
        <strain evidence="1 2">PCH1</strain>
    </source>
</reference>
<evidence type="ECO:0000313" key="1">
    <source>
        <dbReference type="EMBL" id="PDT50422.1"/>
    </source>
</evidence>
<dbReference type="EMBL" id="NWTC01000001">
    <property type="protein sequence ID" value="PDT50422.1"/>
    <property type="molecule type" value="Genomic_DNA"/>
</dbReference>
<comment type="caution">
    <text evidence="1">The sequence shown here is derived from an EMBL/GenBank/DDBJ whole genome shotgun (WGS) entry which is preliminary data.</text>
</comment>
<name>A0A2A6M7C6_RHIFR</name>
<dbReference type="RefSeq" id="WP_042778303.1">
    <property type="nucleotide sequence ID" value="NZ_NWTC01000001.1"/>
</dbReference>
<protein>
    <submittedName>
        <fullName evidence="1">Uncharacterized protein</fullName>
    </submittedName>
</protein>
<sequence>MYAGKDFHSLPLTPDDLELLKSILDCELNVRHITCDSGQADDLARRLIELFQAGVRTAEALREMVKAA</sequence>